<evidence type="ECO:0000313" key="1">
    <source>
        <dbReference type="EMBL" id="EEF49200.1"/>
    </source>
</evidence>
<keyword evidence="2" id="KW-1185">Reference proteome</keyword>
<proteinExistence type="predicted"/>
<gene>
    <name evidence="1" type="ORF">RCOM_1527870</name>
</gene>
<dbReference type="InParanoid" id="B9RHJ0"/>
<organism evidence="1 2">
    <name type="scientific">Ricinus communis</name>
    <name type="common">Castor bean</name>
    <dbReference type="NCBI Taxonomy" id="3988"/>
    <lineage>
        <taxon>Eukaryota</taxon>
        <taxon>Viridiplantae</taxon>
        <taxon>Streptophyta</taxon>
        <taxon>Embryophyta</taxon>
        <taxon>Tracheophyta</taxon>
        <taxon>Spermatophyta</taxon>
        <taxon>Magnoliopsida</taxon>
        <taxon>eudicotyledons</taxon>
        <taxon>Gunneridae</taxon>
        <taxon>Pentapetalae</taxon>
        <taxon>rosids</taxon>
        <taxon>fabids</taxon>
        <taxon>Malpighiales</taxon>
        <taxon>Euphorbiaceae</taxon>
        <taxon>Acalyphoideae</taxon>
        <taxon>Acalypheae</taxon>
        <taxon>Ricinus</taxon>
    </lineage>
</organism>
<sequence>MHLAIGTDIMVEGGVIISPTTTSADGAPDLEDEAPPVPYDIFPEVLHPSVAWQQDRSLMAQPIIAVETRHIERDHVKPLPVLVKLVRHLRLGARVSLLVQDCITLGIRTSPDPQQPILMYPDL</sequence>
<accession>B9RHJ0</accession>
<reference evidence="2" key="1">
    <citation type="journal article" date="2010" name="Nat. Biotechnol.">
        <title>Draft genome sequence of the oilseed species Ricinus communis.</title>
        <authorList>
            <person name="Chan A.P."/>
            <person name="Crabtree J."/>
            <person name="Zhao Q."/>
            <person name="Lorenzi H."/>
            <person name="Orvis J."/>
            <person name="Puiu D."/>
            <person name="Melake-Berhan A."/>
            <person name="Jones K.M."/>
            <person name="Redman J."/>
            <person name="Chen G."/>
            <person name="Cahoon E.B."/>
            <person name="Gedil M."/>
            <person name="Stanke M."/>
            <person name="Haas B.J."/>
            <person name="Wortman J.R."/>
            <person name="Fraser-Liggett C.M."/>
            <person name="Ravel J."/>
            <person name="Rabinowicz P.D."/>
        </authorList>
    </citation>
    <scope>NUCLEOTIDE SEQUENCE [LARGE SCALE GENOMIC DNA]</scope>
    <source>
        <strain evidence="2">cv. Hale</strain>
    </source>
</reference>
<protein>
    <submittedName>
        <fullName evidence="1">Uncharacterized protein</fullName>
    </submittedName>
</protein>
<dbReference type="AlphaFoldDB" id="B9RHJ0"/>
<evidence type="ECO:0000313" key="2">
    <source>
        <dbReference type="Proteomes" id="UP000008311"/>
    </source>
</evidence>
<name>B9RHJ0_RICCO</name>
<dbReference type="Proteomes" id="UP000008311">
    <property type="component" value="Unassembled WGS sequence"/>
</dbReference>
<dbReference type="EMBL" id="EQ973779">
    <property type="protein sequence ID" value="EEF49200.1"/>
    <property type="molecule type" value="Genomic_DNA"/>
</dbReference>